<gene>
    <name evidence="2" type="ORF">MGWOODY_Hyp1799</name>
</gene>
<sequence>MTQLVSVPTQADSAPAELRRSTRVRLQTSGRVVLMDYSEARSILVQDLSVHGACLKVGDWADLPNRFHLLLRRTPSEPHFQVDCTVRWRVGPAVGVEFDRAMAGYILAELIRQPAFRH</sequence>
<evidence type="ECO:0000259" key="1">
    <source>
        <dbReference type="Pfam" id="PF07238"/>
    </source>
</evidence>
<organism evidence="2">
    <name type="scientific">hydrothermal vent metagenome</name>
    <dbReference type="NCBI Taxonomy" id="652676"/>
    <lineage>
        <taxon>unclassified sequences</taxon>
        <taxon>metagenomes</taxon>
        <taxon>ecological metagenomes</taxon>
    </lineage>
</organism>
<dbReference type="InterPro" id="IPR009875">
    <property type="entry name" value="PilZ_domain"/>
</dbReference>
<dbReference type="Gene3D" id="2.40.10.220">
    <property type="entry name" value="predicted glycosyltransferase like domains"/>
    <property type="match status" value="1"/>
</dbReference>
<reference evidence="2" key="1">
    <citation type="submission" date="2015-10" db="EMBL/GenBank/DDBJ databases">
        <authorList>
            <person name="Gilbert D.G."/>
        </authorList>
    </citation>
    <scope>NUCLEOTIDE SEQUENCE</scope>
</reference>
<dbReference type="AlphaFoldDB" id="A0A170PSU6"/>
<evidence type="ECO:0000313" key="2">
    <source>
        <dbReference type="EMBL" id="CUS55552.1"/>
    </source>
</evidence>
<feature type="domain" description="PilZ" evidence="1">
    <location>
        <begin position="18"/>
        <end position="100"/>
    </location>
</feature>
<protein>
    <recommendedName>
        <fullName evidence="1">PilZ domain-containing protein</fullName>
    </recommendedName>
</protein>
<dbReference type="EMBL" id="CZQD01000001">
    <property type="protein sequence ID" value="CUS55552.1"/>
    <property type="molecule type" value="Genomic_DNA"/>
</dbReference>
<dbReference type="GO" id="GO:0035438">
    <property type="term" value="F:cyclic-di-GMP binding"/>
    <property type="evidence" value="ECO:0007669"/>
    <property type="project" value="InterPro"/>
</dbReference>
<proteinExistence type="predicted"/>
<name>A0A170PSU6_9ZZZZ</name>
<dbReference type="Pfam" id="PF07238">
    <property type="entry name" value="PilZ"/>
    <property type="match status" value="1"/>
</dbReference>
<dbReference type="SUPFAM" id="SSF141371">
    <property type="entry name" value="PilZ domain-like"/>
    <property type="match status" value="1"/>
</dbReference>
<accession>A0A170PSU6</accession>